<accession>A0A8J2ZXI4</accession>
<dbReference type="PIRSF" id="PIRSF029886">
    <property type="entry name" value="KBAA"/>
    <property type="match status" value="1"/>
</dbReference>
<dbReference type="Pfam" id="PF14089">
    <property type="entry name" value="KbaA"/>
    <property type="match status" value="1"/>
</dbReference>
<keyword evidence="1" id="KW-0472">Membrane</keyword>
<name>A0A8J2ZXI4_9BACL</name>
<keyword evidence="1" id="KW-0812">Transmembrane</keyword>
<dbReference type="SMART" id="SM01251">
    <property type="entry name" value="KbaA"/>
    <property type="match status" value="1"/>
</dbReference>
<reference evidence="2" key="1">
    <citation type="journal article" date="2014" name="Int. J. Syst. Evol. Microbiol.">
        <title>Complete genome sequence of Corynebacterium casei LMG S-19264T (=DSM 44701T), isolated from a smear-ripened cheese.</title>
        <authorList>
            <consortium name="US DOE Joint Genome Institute (JGI-PGF)"/>
            <person name="Walter F."/>
            <person name="Albersmeier A."/>
            <person name="Kalinowski J."/>
            <person name="Ruckert C."/>
        </authorList>
    </citation>
    <scope>NUCLEOTIDE SEQUENCE</scope>
    <source>
        <strain evidence="2">CGMCC 1.12777</strain>
    </source>
</reference>
<feature type="transmembrane region" description="Helical" evidence="1">
    <location>
        <begin position="13"/>
        <end position="37"/>
    </location>
</feature>
<gene>
    <name evidence="2" type="ORF">GCM10007096_30240</name>
</gene>
<dbReference type="Proteomes" id="UP000656813">
    <property type="component" value="Unassembled WGS sequence"/>
</dbReference>
<organism evidence="2 3">
    <name type="scientific">Pullulanibacillus pueri</name>
    <dbReference type="NCBI Taxonomy" id="1437324"/>
    <lineage>
        <taxon>Bacteria</taxon>
        <taxon>Bacillati</taxon>
        <taxon>Bacillota</taxon>
        <taxon>Bacilli</taxon>
        <taxon>Bacillales</taxon>
        <taxon>Sporolactobacillaceae</taxon>
        <taxon>Pullulanibacillus</taxon>
    </lineage>
</organism>
<dbReference type="AlphaFoldDB" id="A0A8J2ZXI4"/>
<feature type="transmembrane region" description="Helical" evidence="1">
    <location>
        <begin position="81"/>
        <end position="99"/>
    </location>
</feature>
<proteinExistence type="predicted"/>
<evidence type="ECO:0000313" key="3">
    <source>
        <dbReference type="Proteomes" id="UP000656813"/>
    </source>
</evidence>
<comment type="caution">
    <text evidence="2">The sequence shown here is derived from an EMBL/GenBank/DDBJ whole genome shotgun (WGS) entry which is preliminary data.</text>
</comment>
<feature type="transmembrane region" description="Helical" evidence="1">
    <location>
        <begin position="49"/>
        <end position="69"/>
    </location>
</feature>
<evidence type="ECO:0000256" key="1">
    <source>
        <dbReference type="SAM" id="Phobius"/>
    </source>
</evidence>
<feature type="transmembrane region" description="Helical" evidence="1">
    <location>
        <begin position="111"/>
        <end position="130"/>
    </location>
</feature>
<evidence type="ECO:0000313" key="2">
    <source>
        <dbReference type="EMBL" id="GGH85262.1"/>
    </source>
</evidence>
<protein>
    <recommendedName>
        <fullName evidence="4">KinB signaling pathway activation protein</fullName>
    </recommendedName>
</protein>
<sequence>MSDGHVKGAFIDLFIKVVLGGLFSMISQMGFFAYLTLHRIMLGIFRSHSRWGVIQLLLILFVFFDFVYLRYSALHSHGESLWEYIIPPAILLVISLIVAEMKKRDTNKIAYIPTLFFMFVVTTLEWLPDLRQKDNMFWVMGLTLIACNAYQILKLHRLLKETK</sequence>
<keyword evidence="1" id="KW-1133">Transmembrane helix</keyword>
<feature type="transmembrane region" description="Helical" evidence="1">
    <location>
        <begin position="136"/>
        <end position="153"/>
    </location>
</feature>
<reference evidence="2" key="2">
    <citation type="submission" date="2020-09" db="EMBL/GenBank/DDBJ databases">
        <authorList>
            <person name="Sun Q."/>
            <person name="Zhou Y."/>
        </authorList>
    </citation>
    <scope>NUCLEOTIDE SEQUENCE</scope>
    <source>
        <strain evidence="2">CGMCC 1.12777</strain>
    </source>
</reference>
<evidence type="ECO:0008006" key="4">
    <source>
        <dbReference type="Google" id="ProtNLM"/>
    </source>
</evidence>
<dbReference type="GO" id="GO:0045881">
    <property type="term" value="P:positive regulation of sporulation resulting in formation of a cellular spore"/>
    <property type="evidence" value="ECO:0007669"/>
    <property type="project" value="InterPro"/>
</dbReference>
<keyword evidence="3" id="KW-1185">Reference proteome</keyword>
<dbReference type="InterPro" id="IPR024164">
    <property type="entry name" value="KinB-signalling_activ"/>
</dbReference>
<dbReference type="EMBL" id="BMFV01000026">
    <property type="protein sequence ID" value="GGH85262.1"/>
    <property type="molecule type" value="Genomic_DNA"/>
</dbReference>